<keyword evidence="2" id="KW-1185">Reference proteome</keyword>
<protein>
    <submittedName>
        <fullName evidence="1">Uncharacterized protein</fullName>
    </submittedName>
</protein>
<proteinExistence type="predicted"/>
<comment type="caution">
    <text evidence="1">The sequence shown here is derived from an EMBL/GenBank/DDBJ whole genome shotgun (WGS) entry which is preliminary data.</text>
</comment>
<dbReference type="AlphaFoldDB" id="A0A0B2JW23"/>
<dbReference type="RefSeq" id="WP_039211144.1">
    <property type="nucleotide sequence ID" value="NZ_JSCE01000219.1"/>
</dbReference>
<dbReference type="EMBL" id="JSCE01000219">
    <property type="protein sequence ID" value="KHM50918.1"/>
    <property type="molecule type" value="Genomic_DNA"/>
</dbReference>
<evidence type="ECO:0000313" key="2">
    <source>
        <dbReference type="Proteomes" id="UP000030993"/>
    </source>
</evidence>
<dbReference type="Proteomes" id="UP000030993">
    <property type="component" value="Unassembled WGS sequence"/>
</dbReference>
<gene>
    <name evidence="1" type="ORF">NZ47_11920</name>
</gene>
<dbReference type="STRING" id="82374.NZ47_11920"/>
<name>A0A0B2JW23_9FIRM</name>
<organism evidence="1 2">
    <name type="scientific">Anaerovibrio lipolyticus</name>
    <dbReference type="NCBI Taxonomy" id="82374"/>
    <lineage>
        <taxon>Bacteria</taxon>
        <taxon>Bacillati</taxon>
        <taxon>Bacillota</taxon>
        <taxon>Negativicutes</taxon>
        <taxon>Selenomonadales</taxon>
        <taxon>Selenomonadaceae</taxon>
        <taxon>Anaerovibrio</taxon>
    </lineage>
</organism>
<sequence>MEEEKLQPVKISAVVRAVKEQGVCMLIDRDDEYYLVTGNFILKLRRKDMWRIQCKLEIEKRNVYMGHTKEAGWVQTTTEPKCAEVVEKYISLILQAAERPLLQPTGIAVTMYHDIEMDGRLYHGADGFALIRGGYLDMIPGKPELVRLEDYVVVNDTHVITIMLDDAWQDNPYIRKTGEG</sequence>
<accession>A0A0B2JW23</accession>
<evidence type="ECO:0000313" key="1">
    <source>
        <dbReference type="EMBL" id="KHM50918.1"/>
    </source>
</evidence>
<reference evidence="1 2" key="1">
    <citation type="journal article" date="2013" name="PLoS ONE">
        <title>Identification and characterization of three novel lipases belonging to families II and V from Anaerovibrio lipolyticus 5ST.</title>
        <authorList>
            <person name="Prive F."/>
            <person name="Kaderbhai N.N."/>
            <person name="Girdwood S."/>
            <person name="Worgan H.J."/>
            <person name="Pinloche E."/>
            <person name="Scollan N.D."/>
            <person name="Huws S.A."/>
            <person name="Newbold C.J."/>
        </authorList>
    </citation>
    <scope>NUCLEOTIDE SEQUENCE [LARGE SCALE GENOMIC DNA]</scope>
    <source>
        <strain evidence="1 2">5S</strain>
    </source>
</reference>